<dbReference type="EMBL" id="CM045878">
    <property type="protein sequence ID" value="KAI7939933.1"/>
    <property type="molecule type" value="Genomic_DNA"/>
</dbReference>
<name>A0ACC0DUS9_9BASI</name>
<reference evidence="1 2" key="3">
    <citation type="journal article" date="2022" name="Microbiol. Spectr.">
        <title>Folding features and dynamics of 3D genome architecture in plant fungal pathogens.</title>
        <authorList>
            <person name="Xia C."/>
        </authorList>
    </citation>
    <scope>NUCLEOTIDE SEQUENCE [LARGE SCALE GENOMIC DNA]</scope>
    <source>
        <strain evidence="1 2">93-210</strain>
    </source>
</reference>
<gene>
    <name evidence="1" type="ORF">MJO28_013585</name>
</gene>
<keyword evidence="2" id="KW-1185">Reference proteome</keyword>
<evidence type="ECO:0000313" key="2">
    <source>
        <dbReference type="Proteomes" id="UP001060170"/>
    </source>
</evidence>
<proteinExistence type="predicted"/>
<protein>
    <submittedName>
        <fullName evidence="1">Uncharacterized protein</fullName>
    </submittedName>
</protein>
<comment type="caution">
    <text evidence="1">The sequence shown here is derived from an EMBL/GenBank/DDBJ whole genome shotgun (WGS) entry which is preliminary data.</text>
</comment>
<organism evidence="1 2">
    <name type="scientific">Puccinia striiformis f. sp. tritici</name>
    <dbReference type="NCBI Taxonomy" id="168172"/>
    <lineage>
        <taxon>Eukaryota</taxon>
        <taxon>Fungi</taxon>
        <taxon>Dikarya</taxon>
        <taxon>Basidiomycota</taxon>
        <taxon>Pucciniomycotina</taxon>
        <taxon>Pucciniomycetes</taxon>
        <taxon>Pucciniales</taxon>
        <taxon>Pucciniaceae</taxon>
        <taxon>Puccinia</taxon>
    </lineage>
</organism>
<dbReference type="Proteomes" id="UP001060170">
    <property type="component" value="Chromosome 14"/>
</dbReference>
<reference evidence="2" key="2">
    <citation type="journal article" date="2018" name="Mol. Plant Microbe Interact.">
        <title>Genome sequence resources for the wheat stripe rust pathogen (Puccinia striiformis f. sp. tritici) and the barley stripe rust pathogen (Puccinia striiformis f. sp. hordei).</title>
        <authorList>
            <person name="Xia C."/>
            <person name="Wang M."/>
            <person name="Yin C."/>
            <person name="Cornejo O.E."/>
            <person name="Hulbert S.H."/>
            <person name="Chen X."/>
        </authorList>
    </citation>
    <scope>NUCLEOTIDE SEQUENCE [LARGE SCALE GENOMIC DNA]</scope>
    <source>
        <strain evidence="2">93-210</strain>
    </source>
</reference>
<accession>A0ACC0DUS9</accession>
<sequence length="173" mass="19207">MSDLREFNHLCCEYNIGLVSSSSFLAALATSKSSICCCRTTGNNQNESTSGIYLARLISNQAQHIVNHKELSHATHGNPLITWTASQTPGTVSQVCISQFPILETDLIHLLGYTAVVPEIFEQGPSWTVQYQTNNQLRHRNTLDVEAWIQSFGIQKIAVLRWAQAARCCGIKK</sequence>
<reference evidence="2" key="1">
    <citation type="journal article" date="2018" name="BMC Genomics">
        <title>Genomic insights into host adaptation between the wheat stripe rust pathogen (Puccinia striiformis f. sp. tritici) and the barley stripe rust pathogen (Puccinia striiformis f. sp. hordei).</title>
        <authorList>
            <person name="Xia C."/>
            <person name="Wang M."/>
            <person name="Yin C."/>
            <person name="Cornejo O.E."/>
            <person name="Hulbert S.H."/>
            <person name="Chen X."/>
        </authorList>
    </citation>
    <scope>NUCLEOTIDE SEQUENCE [LARGE SCALE GENOMIC DNA]</scope>
    <source>
        <strain evidence="2">93-210</strain>
    </source>
</reference>
<evidence type="ECO:0000313" key="1">
    <source>
        <dbReference type="EMBL" id="KAI7939933.1"/>
    </source>
</evidence>